<evidence type="ECO:0000313" key="2">
    <source>
        <dbReference type="Proteomes" id="UP000018680"/>
    </source>
</evidence>
<dbReference type="KEGG" id="slr:L21SP2_1773"/>
<dbReference type="Proteomes" id="UP000018680">
    <property type="component" value="Chromosome"/>
</dbReference>
<dbReference type="AlphaFoldDB" id="V5WHQ4"/>
<gene>
    <name evidence="1" type="ORF">L21SP2_1773</name>
</gene>
<proteinExistence type="predicted"/>
<reference evidence="1 2" key="1">
    <citation type="journal article" date="2015" name="Stand. Genomic Sci.">
        <title>Complete genome sequence and description of Salinispira pacifica gen. nov., sp. nov., a novel spirochaete isolated form a hypersaline microbial mat.</title>
        <authorList>
            <person name="Ben Hania W."/>
            <person name="Joseph M."/>
            <person name="Schumann P."/>
            <person name="Bunk B."/>
            <person name="Fiebig A."/>
            <person name="Sproer C."/>
            <person name="Klenk H.P."/>
            <person name="Fardeau M.L."/>
            <person name="Spring S."/>
        </authorList>
    </citation>
    <scope>NUCLEOTIDE SEQUENCE [LARGE SCALE GENOMIC DNA]</scope>
    <source>
        <strain evidence="1 2">L21-RPul-D2</strain>
    </source>
</reference>
<protein>
    <submittedName>
        <fullName evidence="1">Uncharacterized protein</fullName>
    </submittedName>
</protein>
<evidence type="ECO:0000313" key="1">
    <source>
        <dbReference type="EMBL" id="AHC15150.1"/>
    </source>
</evidence>
<keyword evidence="2" id="KW-1185">Reference proteome</keyword>
<accession>V5WHQ4</accession>
<sequence>MIWDAYKSGFYGLRYVMSMKRCGPVSRVLFTNAICLELY</sequence>
<name>V5WHQ4_9SPIO</name>
<organism evidence="1 2">
    <name type="scientific">Salinispira pacifica</name>
    <dbReference type="NCBI Taxonomy" id="1307761"/>
    <lineage>
        <taxon>Bacteria</taxon>
        <taxon>Pseudomonadati</taxon>
        <taxon>Spirochaetota</taxon>
        <taxon>Spirochaetia</taxon>
        <taxon>Spirochaetales</taxon>
        <taxon>Spirochaetaceae</taxon>
        <taxon>Salinispira</taxon>
    </lineage>
</organism>
<dbReference type="HOGENOM" id="CLU_3316707_0_0_12"/>
<dbReference type="EMBL" id="CP006939">
    <property type="protein sequence ID" value="AHC15150.1"/>
    <property type="molecule type" value="Genomic_DNA"/>
</dbReference>